<reference evidence="5" key="1">
    <citation type="submission" date="2025-08" db="UniProtKB">
        <authorList>
            <consortium name="RefSeq"/>
        </authorList>
    </citation>
    <scope>IDENTIFICATION</scope>
</reference>
<dbReference type="InterPro" id="IPR004242">
    <property type="entry name" value="Transposase_21"/>
</dbReference>
<dbReference type="PROSITE" id="PS51257">
    <property type="entry name" value="PROKAR_LIPOPROTEIN"/>
    <property type="match status" value="1"/>
</dbReference>
<feature type="region of interest" description="Disordered" evidence="1">
    <location>
        <begin position="668"/>
        <end position="704"/>
    </location>
</feature>
<dbReference type="PANTHER" id="PTHR48258:SF3">
    <property type="entry name" value="FK506-BINDING PROTEIN 4-LIKE ISOFORM X1"/>
    <property type="match status" value="1"/>
</dbReference>
<gene>
    <name evidence="5" type="primary">LOC110012720</name>
</gene>
<protein>
    <submittedName>
        <fullName evidence="5">Uncharacterized protein LOC110012720</fullName>
    </submittedName>
</protein>
<dbReference type="PANTHER" id="PTHR48258">
    <property type="entry name" value="DUF4218 DOMAIN-CONTAINING PROTEIN-RELATED"/>
    <property type="match status" value="1"/>
</dbReference>
<feature type="domain" description="DUF4216" evidence="2">
    <location>
        <begin position="512"/>
        <end position="587"/>
    </location>
</feature>
<dbReference type="AlphaFoldDB" id="A0A8M8V3E0"/>
<dbReference type="InterPro" id="IPR025312">
    <property type="entry name" value="DUF4216"/>
</dbReference>
<name>A0A8M8V3E0_SESIN</name>
<evidence type="ECO:0000256" key="1">
    <source>
        <dbReference type="SAM" id="MobiDB-lite"/>
    </source>
</evidence>
<evidence type="ECO:0000259" key="2">
    <source>
        <dbReference type="Pfam" id="PF13952"/>
    </source>
</evidence>
<organism evidence="4 5">
    <name type="scientific">Sesamum indicum</name>
    <name type="common">Oriental sesame</name>
    <name type="synonym">Sesamum orientale</name>
    <dbReference type="NCBI Taxonomy" id="4182"/>
    <lineage>
        <taxon>Eukaryota</taxon>
        <taxon>Viridiplantae</taxon>
        <taxon>Streptophyta</taxon>
        <taxon>Embryophyta</taxon>
        <taxon>Tracheophyta</taxon>
        <taxon>Spermatophyta</taxon>
        <taxon>Magnoliopsida</taxon>
        <taxon>eudicotyledons</taxon>
        <taxon>Gunneridae</taxon>
        <taxon>Pentapetalae</taxon>
        <taxon>asterids</taxon>
        <taxon>lamiids</taxon>
        <taxon>Lamiales</taxon>
        <taxon>Pedaliaceae</taxon>
        <taxon>Sesamum</taxon>
    </lineage>
</organism>
<evidence type="ECO:0000313" key="4">
    <source>
        <dbReference type="Proteomes" id="UP000504604"/>
    </source>
</evidence>
<dbReference type="KEGG" id="sind:110012720"/>
<dbReference type="InterPro" id="IPR025452">
    <property type="entry name" value="DUF4218"/>
</dbReference>
<dbReference type="Proteomes" id="UP000504604">
    <property type="component" value="Linkage group LG10"/>
</dbReference>
<dbReference type="Pfam" id="PF02992">
    <property type="entry name" value="Transposase_21"/>
    <property type="match status" value="1"/>
</dbReference>
<dbReference type="Pfam" id="PF13952">
    <property type="entry name" value="DUF4216"/>
    <property type="match status" value="1"/>
</dbReference>
<proteinExistence type="predicted"/>
<accession>A0A8M8V3E0</accession>
<dbReference type="Pfam" id="PF13960">
    <property type="entry name" value="DUF4218"/>
    <property type="match status" value="1"/>
</dbReference>
<dbReference type="GeneID" id="110012720"/>
<keyword evidence="4" id="KW-1185">Reference proteome</keyword>
<sequence>MRAALLWTISDFPANAMVSGWSTHGLLACPYCMERTKSFRLRYGRKACWFDCHRQFLPPDHPYRRQTYKFRKGKCENDSPPMRLTGEDMRQRVDELPETIFGKPPGGTHPIDGFGRTHNWVKRSIFWELPYWHTNLIRHNLDVMHIEKNVFDNIFNTIMDVKDKTKDNVRSRKDLELYCSRTEMHLFEGANGKIYKPKAPYTLTKAQKKELCSWIKSLKLPDGYSSNIARCVNEEECKFYGMKSHDCHVFMQKLLPIAFRDLLPKPIWEALTELSSFFKDLCATILRVEHMQKLEKNIVEILCKLEKIFPPSFFDSMEHLPVHLAYEAKVGGPVQYRWMYPFERLNQVPRNDDGGMIDSCESLFSTHPGRPLGNRIAVRYLDEDEMKAAHRYVLMNYEKIDPFLQKFDEENRKQFPTITDMELETLRDTDFSRWLLAHIRDTRNEVDDLIKKLAHGPSRRVSCYKGYFVNGFKFHTFEYGHSKATSNYGVCVLGSTYNEYEMDYYGILEEIIELEYYGIRRGVVLFKCHWYDTSDKGLKWHTSGLVKINHNLKLKSNDPFILASQAQQVYFTNFPSTKRERRDWWAVCKVKATGKFDVLLAEGQDENIEQSVDIAFQENETSDPHQILIETDRDEINIVSDGVVEEVDANEFEGLQHGVDLNEVIIEDEDHWEGEEFEPEDDEQEEEYDSNESDEDMDTVRDGD</sequence>
<dbReference type="OrthoDB" id="1726731at2759"/>
<dbReference type="RefSeq" id="XP_020553087.1">
    <property type="nucleotide sequence ID" value="XM_020697428.1"/>
</dbReference>
<evidence type="ECO:0000259" key="3">
    <source>
        <dbReference type="Pfam" id="PF13960"/>
    </source>
</evidence>
<evidence type="ECO:0000313" key="5">
    <source>
        <dbReference type="RefSeq" id="XP_020553087.1"/>
    </source>
</evidence>
<feature type="compositionally biased region" description="Acidic residues" evidence="1">
    <location>
        <begin position="668"/>
        <end position="697"/>
    </location>
</feature>
<feature type="domain" description="DUF4218" evidence="3">
    <location>
        <begin position="281"/>
        <end position="346"/>
    </location>
</feature>